<dbReference type="AlphaFoldDB" id="A0A1Y0D7E1"/>
<evidence type="ECO:0000313" key="4">
    <source>
        <dbReference type="EMBL" id="ART83468.1"/>
    </source>
</evidence>
<keyword evidence="2" id="KW-0812">Transmembrane</keyword>
<evidence type="ECO:0000259" key="3">
    <source>
        <dbReference type="Pfam" id="PF10881"/>
    </source>
</evidence>
<dbReference type="Proteomes" id="UP000243937">
    <property type="component" value="Chromosome"/>
</dbReference>
<reference evidence="4 5" key="1">
    <citation type="journal article" date="2014" name="Int. J. Syst. Evol. Microbiol.">
        <title>Oceanisphaera profunda sp. nov., a marine bacterium isolated from deep-sea sediment, and emended description of the genus Oceanisphaera.</title>
        <authorList>
            <person name="Xu Z."/>
            <person name="Zhang X.Y."/>
            <person name="Su H.N."/>
            <person name="Yu Z.C."/>
            <person name="Liu C."/>
            <person name="Li H."/>
            <person name="Chen X.L."/>
            <person name="Song X.Y."/>
            <person name="Xie B.B."/>
            <person name="Qin Q.L."/>
            <person name="Zhou B.C."/>
            <person name="Shi M."/>
            <person name="Huang Y."/>
            <person name="Zhang Y.Z."/>
        </authorList>
    </citation>
    <scope>NUCLEOTIDE SEQUENCE [LARGE SCALE GENOMIC DNA]</scope>
    <source>
        <strain evidence="4 5">SM1222</strain>
    </source>
</reference>
<keyword evidence="2" id="KW-0472">Membrane</keyword>
<evidence type="ECO:0000256" key="2">
    <source>
        <dbReference type="SAM" id="Phobius"/>
    </source>
</evidence>
<feature type="region of interest" description="Disordered" evidence="1">
    <location>
        <begin position="173"/>
        <end position="210"/>
    </location>
</feature>
<feature type="compositionally biased region" description="Acidic residues" evidence="1">
    <location>
        <begin position="196"/>
        <end position="210"/>
    </location>
</feature>
<gene>
    <name evidence="4" type="ORF">CBP31_13245</name>
</gene>
<proteinExistence type="predicted"/>
<feature type="transmembrane region" description="Helical" evidence="2">
    <location>
        <begin position="12"/>
        <end position="30"/>
    </location>
</feature>
<name>A0A1Y0D7E1_9GAMM</name>
<dbReference type="KEGG" id="opf:CBP31_13245"/>
<feature type="compositionally biased region" description="Polar residues" evidence="1">
    <location>
        <begin position="175"/>
        <end position="184"/>
    </location>
</feature>
<sequence>MIKIPPVSMLDWLIFIAVAVVSLLVLMAVLKRIWRGPQQQPYQQKLLFSPEATEALRLIDDAIGNQLRVFVSVSLAEFIALNPTLKKAQREQAWQQLYGETVDFVLCSPQDLKIRVAIVLADDSLSKADQRKQQQLWQALQATGLPIIDISPKAWPSASSLRDDILTACKAPSPVTVSSNSRLGQSRVEPVLNFDDMSDPDAEDEPQIKL</sequence>
<dbReference type="EMBL" id="CP021377">
    <property type="protein sequence ID" value="ART83468.1"/>
    <property type="molecule type" value="Genomic_DNA"/>
</dbReference>
<dbReference type="InterPro" id="IPR024402">
    <property type="entry name" value="DUF2726"/>
</dbReference>
<evidence type="ECO:0000256" key="1">
    <source>
        <dbReference type="SAM" id="MobiDB-lite"/>
    </source>
</evidence>
<feature type="domain" description="DUF2726" evidence="3">
    <location>
        <begin position="46"/>
        <end position="165"/>
    </location>
</feature>
<dbReference type="Pfam" id="PF10881">
    <property type="entry name" value="DUF2726"/>
    <property type="match status" value="1"/>
</dbReference>
<dbReference type="OrthoDB" id="5600508at2"/>
<accession>A0A1Y0D7E1</accession>
<keyword evidence="2" id="KW-1133">Transmembrane helix</keyword>
<dbReference type="RefSeq" id="WP_087038063.1">
    <property type="nucleotide sequence ID" value="NZ_CP021377.1"/>
</dbReference>
<keyword evidence="5" id="KW-1185">Reference proteome</keyword>
<organism evidence="4 5">
    <name type="scientific">Oceanisphaera profunda</name>
    <dbReference type="NCBI Taxonomy" id="1416627"/>
    <lineage>
        <taxon>Bacteria</taxon>
        <taxon>Pseudomonadati</taxon>
        <taxon>Pseudomonadota</taxon>
        <taxon>Gammaproteobacteria</taxon>
        <taxon>Aeromonadales</taxon>
        <taxon>Aeromonadaceae</taxon>
        <taxon>Oceanisphaera</taxon>
    </lineage>
</organism>
<evidence type="ECO:0000313" key="5">
    <source>
        <dbReference type="Proteomes" id="UP000243937"/>
    </source>
</evidence>
<protein>
    <recommendedName>
        <fullName evidence="3">DUF2726 domain-containing protein</fullName>
    </recommendedName>
</protein>